<dbReference type="Proteomes" id="UP000234681">
    <property type="component" value="Chromosome 3"/>
</dbReference>
<accession>A6KMD5</accession>
<protein>
    <submittedName>
        <fullName evidence="1">RCG38552</fullName>
    </submittedName>
</protein>
<organism evidence="1 2">
    <name type="scientific">Rattus norvegicus</name>
    <name type="common">Rat</name>
    <dbReference type="NCBI Taxonomy" id="10116"/>
    <lineage>
        <taxon>Eukaryota</taxon>
        <taxon>Metazoa</taxon>
        <taxon>Chordata</taxon>
        <taxon>Craniata</taxon>
        <taxon>Vertebrata</taxon>
        <taxon>Euteleostomi</taxon>
        <taxon>Mammalia</taxon>
        <taxon>Eutheria</taxon>
        <taxon>Euarchontoglires</taxon>
        <taxon>Glires</taxon>
        <taxon>Rodentia</taxon>
        <taxon>Myomorpha</taxon>
        <taxon>Muroidea</taxon>
        <taxon>Muridae</taxon>
        <taxon>Murinae</taxon>
        <taxon>Rattus</taxon>
    </lineage>
</organism>
<dbReference type="EMBL" id="CH474066">
    <property type="protein sequence ID" value="EDL88843.1"/>
    <property type="molecule type" value="Genomic_DNA"/>
</dbReference>
<name>A6KMD5_RAT</name>
<reference evidence="2" key="1">
    <citation type="submission" date="2005-09" db="EMBL/GenBank/DDBJ databases">
        <authorList>
            <person name="Mural R.J."/>
            <person name="Li P.W."/>
            <person name="Adams M.D."/>
            <person name="Amanatides P.G."/>
            <person name="Baden-Tillson H."/>
            <person name="Barnstead M."/>
            <person name="Chin S.H."/>
            <person name="Dew I."/>
            <person name="Evans C.A."/>
            <person name="Ferriera S."/>
            <person name="Flanigan M."/>
            <person name="Fosler C."/>
            <person name="Glodek A."/>
            <person name="Gu Z."/>
            <person name="Holt R.A."/>
            <person name="Jennings D."/>
            <person name="Kraft C.L."/>
            <person name="Lu F."/>
            <person name="Nguyen T."/>
            <person name="Nusskern D.R."/>
            <person name="Pfannkoch C.M."/>
            <person name="Sitter C."/>
            <person name="Sutton G.G."/>
            <person name="Venter J.C."/>
            <person name="Wang Z."/>
            <person name="Woodage T."/>
            <person name="Zheng X.H."/>
            <person name="Zhong F."/>
        </authorList>
    </citation>
    <scope>NUCLEOTIDE SEQUENCE [LARGE SCALE GENOMIC DNA]</scope>
    <source>
        <strain>BN</strain>
        <strain evidence="2">Sprague-Dawley</strain>
    </source>
</reference>
<sequence length="74" mass="8703">MSSCIPWASHTGTRTESLPRLNRKRSDMLTCTFKDQPYVFGWPLREHRRLPLLQPDFPQSLNPRFFSSSHRSKA</sequence>
<dbReference type="AlphaFoldDB" id="A6KMD5"/>
<evidence type="ECO:0000313" key="2">
    <source>
        <dbReference type="Proteomes" id="UP000234681"/>
    </source>
</evidence>
<proteinExistence type="predicted"/>
<evidence type="ECO:0000313" key="1">
    <source>
        <dbReference type="EMBL" id="EDL88843.1"/>
    </source>
</evidence>
<gene>
    <name evidence="1" type="ORF">rCG_38552</name>
</gene>